<keyword evidence="8" id="KW-1185">Reference proteome</keyword>
<dbReference type="GO" id="GO:0015628">
    <property type="term" value="P:protein secretion by the type II secretion system"/>
    <property type="evidence" value="ECO:0007669"/>
    <property type="project" value="InterPro"/>
</dbReference>
<evidence type="ECO:0000256" key="5">
    <source>
        <dbReference type="ARBA" id="ARBA00023136"/>
    </source>
</evidence>
<dbReference type="Gene3D" id="3.55.40.10">
    <property type="entry name" value="minor pseudopilin epsh domain"/>
    <property type="match status" value="1"/>
</dbReference>
<evidence type="ECO:0000256" key="3">
    <source>
        <dbReference type="ARBA" id="ARBA00022692"/>
    </source>
</evidence>
<dbReference type="eggNOG" id="COG2165">
    <property type="taxonomic scope" value="Bacteria"/>
</dbReference>
<organism evidence="7 8">
    <name type="scientific">Candidatus Photodesmus blepharonis</name>
    <dbReference type="NCBI Taxonomy" id="1179155"/>
    <lineage>
        <taxon>Bacteria</taxon>
        <taxon>Pseudomonadati</taxon>
        <taxon>Pseudomonadota</taxon>
        <taxon>Gammaproteobacteria</taxon>
        <taxon>Vibrionales</taxon>
        <taxon>Vibrionaceae</taxon>
        <taxon>Candidatus Photodesmus</taxon>
    </lineage>
</organism>
<dbReference type="OrthoDB" id="5730913at2"/>
<evidence type="ECO:0000256" key="2">
    <source>
        <dbReference type="ARBA" id="ARBA00022481"/>
    </source>
</evidence>
<feature type="transmembrane region" description="Helical" evidence="6">
    <location>
        <begin position="6"/>
        <end position="30"/>
    </location>
</feature>
<dbReference type="STRING" id="1179155.CF67_19015"/>
<dbReference type="GO" id="GO:0016020">
    <property type="term" value="C:membrane"/>
    <property type="evidence" value="ECO:0007669"/>
    <property type="project" value="UniProtKB-SubCell"/>
</dbReference>
<proteinExistence type="predicted"/>
<evidence type="ECO:0000313" key="8">
    <source>
        <dbReference type="Proteomes" id="UP000053784"/>
    </source>
</evidence>
<evidence type="ECO:0000256" key="1">
    <source>
        <dbReference type="ARBA" id="ARBA00004167"/>
    </source>
</evidence>
<keyword evidence="2" id="KW-0488">Methylation</keyword>
<evidence type="ECO:0000313" key="7">
    <source>
        <dbReference type="EMBL" id="KEY91379.1"/>
    </source>
</evidence>
<dbReference type="Proteomes" id="UP000053784">
    <property type="component" value="Unassembled WGS sequence"/>
</dbReference>
<dbReference type="SUPFAM" id="SSF54523">
    <property type="entry name" value="Pili subunits"/>
    <property type="match status" value="1"/>
</dbReference>
<keyword evidence="4 6" id="KW-1133">Transmembrane helix</keyword>
<comment type="subcellular location">
    <subcellularLocation>
        <location evidence="1">Membrane</location>
        <topology evidence="1">Single-pass membrane protein</topology>
    </subcellularLocation>
</comment>
<sequence>MKTFRAFTFLEILLVLILFSLSAAVVVVILPSSEDMTKKRVRALFNQVNFLKEEAILSGKNFGLYFDESKSCYTLMSLNSEGWRPILDNRVFSSTKFKEESIVVHLNINDEVWSNNGRLFIPENSFYGDVFLDLEKKEKMKFPQILILSNGEVTPASVVIYSKEKKIEQYGWKIVFKKNGQLILLPPGKKIEDK</sequence>
<dbReference type="InterPro" id="IPR045584">
    <property type="entry name" value="Pilin-like"/>
</dbReference>
<gene>
    <name evidence="7" type="primary">epsH</name>
    <name evidence="7" type="ORF">CF67_19015</name>
</gene>
<name>A0A084CNK0_9GAMM</name>
<reference evidence="7 8" key="1">
    <citation type="submission" date="2014-03" db="EMBL/GenBank/DDBJ databases">
        <title>Selection and divergence in the genomes of co-occurring obligate luminous symbionts with specific hosts.</title>
        <authorList>
            <person name="Hendry T.A."/>
            <person name="de Wet J.R."/>
            <person name="Dunlap P.V."/>
        </authorList>
    </citation>
    <scope>NUCLEOTIDE SEQUENCE [LARGE SCALE GENOMIC DNA]</scope>
    <source>
        <strain evidence="7 8">Ppalp.1</strain>
    </source>
</reference>
<evidence type="ECO:0000256" key="4">
    <source>
        <dbReference type="ARBA" id="ARBA00022989"/>
    </source>
</evidence>
<accession>A0A084CNK0</accession>
<protein>
    <submittedName>
        <fullName evidence="7">General secretion pathway protein H</fullName>
    </submittedName>
</protein>
<dbReference type="PRINTS" id="PR00885">
    <property type="entry name" value="BCTERIALGSPH"/>
</dbReference>
<dbReference type="InterPro" id="IPR002416">
    <property type="entry name" value="T2SS_protein-GspH"/>
</dbReference>
<keyword evidence="5 6" id="KW-0472">Membrane</keyword>
<dbReference type="GO" id="GO:0015627">
    <property type="term" value="C:type II protein secretion system complex"/>
    <property type="evidence" value="ECO:0007669"/>
    <property type="project" value="InterPro"/>
</dbReference>
<dbReference type="AlphaFoldDB" id="A0A084CNK0"/>
<dbReference type="RefSeq" id="WP_034413799.1">
    <property type="nucleotide sequence ID" value="NZ_JGVK01000011.1"/>
</dbReference>
<evidence type="ECO:0000256" key="6">
    <source>
        <dbReference type="SAM" id="Phobius"/>
    </source>
</evidence>
<comment type="caution">
    <text evidence="7">The sequence shown here is derived from an EMBL/GenBank/DDBJ whole genome shotgun (WGS) entry which is preliminary data.</text>
</comment>
<keyword evidence="3 6" id="KW-0812">Transmembrane</keyword>
<dbReference type="EMBL" id="JGVK01000011">
    <property type="protein sequence ID" value="KEY91379.1"/>
    <property type="molecule type" value="Genomic_DNA"/>
</dbReference>